<proteinExistence type="predicted"/>
<protein>
    <submittedName>
        <fullName evidence="1">Uncharacterized protein</fullName>
    </submittedName>
</protein>
<reference evidence="1" key="1">
    <citation type="submission" date="2020-05" db="EMBL/GenBank/DDBJ databases">
        <title>Large-scale comparative analyses of tick genomes elucidate their genetic diversity and vector capacities.</title>
        <authorList>
            <person name="Jia N."/>
            <person name="Wang J."/>
            <person name="Shi W."/>
            <person name="Du L."/>
            <person name="Sun Y."/>
            <person name="Zhan W."/>
            <person name="Jiang J."/>
            <person name="Wang Q."/>
            <person name="Zhang B."/>
            <person name="Ji P."/>
            <person name="Sakyi L.B."/>
            <person name="Cui X."/>
            <person name="Yuan T."/>
            <person name="Jiang B."/>
            <person name="Yang W."/>
            <person name="Lam T.T.-Y."/>
            <person name="Chang Q."/>
            <person name="Ding S."/>
            <person name="Wang X."/>
            <person name="Zhu J."/>
            <person name="Ruan X."/>
            <person name="Zhao L."/>
            <person name="Wei J."/>
            <person name="Que T."/>
            <person name="Du C."/>
            <person name="Cheng J."/>
            <person name="Dai P."/>
            <person name="Han X."/>
            <person name="Huang E."/>
            <person name="Gao Y."/>
            <person name="Liu J."/>
            <person name="Shao H."/>
            <person name="Ye R."/>
            <person name="Li L."/>
            <person name="Wei W."/>
            <person name="Wang X."/>
            <person name="Wang C."/>
            <person name="Yang T."/>
            <person name="Huo Q."/>
            <person name="Li W."/>
            <person name="Guo W."/>
            <person name="Chen H."/>
            <person name="Zhou L."/>
            <person name="Ni X."/>
            <person name="Tian J."/>
            <person name="Zhou Y."/>
            <person name="Sheng Y."/>
            <person name="Liu T."/>
            <person name="Pan Y."/>
            <person name="Xia L."/>
            <person name="Li J."/>
            <person name="Zhao F."/>
            <person name="Cao W."/>
        </authorList>
    </citation>
    <scope>NUCLEOTIDE SEQUENCE</scope>
    <source>
        <strain evidence="1">Hyas-2018</strain>
    </source>
</reference>
<evidence type="ECO:0000313" key="1">
    <source>
        <dbReference type="EMBL" id="KAH6922132.1"/>
    </source>
</evidence>
<dbReference type="EMBL" id="CM023489">
    <property type="protein sequence ID" value="KAH6922132.1"/>
    <property type="molecule type" value="Genomic_DNA"/>
</dbReference>
<dbReference type="Proteomes" id="UP000821845">
    <property type="component" value="Chromosome 9"/>
</dbReference>
<comment type="caution">
    <text evidence="1">The sequence shown here is derived from an EMBL/GenBank/DDBJ whole genome shotgun (WGS) entry which is preliminary data.</text>
</comment>
<accession>A0ACB7RML4</accession>
<evidence type="ECO:0000313" key="2">
    <source>
        <dbReference type="Proteomes" id="UP000821845"/>
    </source>
</evidence>
<sequence length="418" mass="46579">MIAVRRSSEGVFRVALMTASSSPVLDEAIFQIECEDKDLNANVAEILESLRSFDLLCTERCKAFVTENADSDLKDRFLRQLLYPFYPVGGDREAAALIEVLAGNHSLKMLTINCFQPSPVTVMGIAQMLAFSSTLESVEFRNIRGDPKALLFLEEHFCGGVFKRLRIVWPMGILSELAMLVRTQSSFTSLSVVTTRVIAEREVREFFDAVASNTTLRELSVWVNEEESIFYTLPCSPFCSVLFQRAARVVCGRHTEEAEWQLVTTLDALKKNHTIRKFAMRGVLAMTPQIATSLSELLAASNTLNHVDISSMEIQPREIETLLQGLRVNYTLTNFTVCRNPDGSKMIRELQAILKRNVTLELKAAQAVTAGVSDEEGMDALKRLHSAAGLVEKVQQLTGKNTEAAFEQIQSTLARLSL</sequence>
<gene>
    <name evidence="1" type="ORF">HPB50_009672</name>
</gene>
<organism evidence="1 2">
    <name type="scientific">Hyalomma asiaticum</name>
    <name type="common">Tick</name>
    <dbReference type="NCBI Taxonomy" id="266040"/>
    <lineage>
        <taxon>Eukaryota</taxon>
        <taxon>Metazoa</taxon>
        <taxon>Ecdysozoa</taxon>
        <taxon>Arthropoda</taxon>
        <taxon>Chelicerata</taxon>
        <taxon>Arachnida</taxon>
        <taxon>Acari</taxon>
        <taxon>Parasitiformes</taxon>
        <taxon>Ixodida</taxon>
        <taxon>Ixodoidea</taxon>
        <taxon>Ixodidae</taxon>
        <taxon>Hyalomminae</taxon>
        <taxon>Hyalomma</taxon>
    </lineage>
</organism>
<name>A0ACB7RML4_HYAAI</name>
<keyword evidence="2" id="KW-1185">Reference proteome</keyword>